<keyword evidence="2" id="KW-1185">Reference proteome</keyword>
<protein>
    <submittedName>
        <fullName evidence="1">Uncharacterized protein</fullName>
    </submittedName>
</protein>
<organism evidence="1 2">
    <name type="scientific">Sphingomonas hominis</name>
    <dbReference type="NCBI Taxonomy" id="2741495"/>
    <lineage>
        <taxon>Bacteria</taxon>
        <taxon>Pseudomonadati</taxon>
        <taxon>Pseudomonadota</taxon>
        <taxon>Alphaproteobacteria</taxon>
        <taxon>Sphingomonadales</taxon>
        <taxon>Sphingomonadaceae</taxon>
        <taxon>Sphingomonas</taxon>
    </lineage>
</organism>
<evidence type="ECO:0000313" key="2">
    <source>
        <dbReference type="Proteomes" id="UP000621447"/>
    </source>
</evidence>
<accession>A0ABX2JLK7</accession>
<evidence type="ECO:0000313" key="1">
    <source>
        <dbReference type="EMBL" id="NTS63987.1"/>
    </source>
</evidence>
<name>A0ABX2JLK7_9SPHN</name>
<gene>
    <name evidence="1" type="ORF">HRV97_02280</name>
</gene>
<proteinExistence type="predicted"/>
<dbReference type="Proteomes" id="UP000621447">
    <property type="component" value="Unassembled WGS sequence"/>
</dbReference>
<sequence length="58" mass="6249">MDHPALARIEQAIERIEAAIARRRVAAEAIAERHAALKSRMAEAVAALDAVMAREGAE</sequence>
<reference evidence="1 2" key="1">
    <citation type="submission" date="2020-06" db="EMBL/GenBank/DDBJ databases">
        <title>Sphingomonas hominis sp. nov., a member of the Sphingomonas, isolated from the hair of a 22-year-old girl.</title>
        <authorList>
            <person name="Zhang D.-F."/>
            <person name="Cui X.-W."/>
        </authorList>
    </citation>
    <scope>NUCLEOTIDE SEQUENCE [LARGE SCALE GENOMIC DNA]</scope>
    <source>
        <strain evidence="1 2">HHU CXW</strain>
    </source>
</reference>
<dbReference type="EMBL" id="JABULH010000001">
    <property type="protein sequence ID" value="NTS63987.1"/>
    <property type="molecule type" value="Genomic_DNA"/>
</dbReference>
<dbReference type="RefSeq" id="WP_174192065.1">
    <property type="nucleotide sequence ID" value="NZ_JABULH010000001.1"/>
</dbReference>
<comment type="caution">
    <text evidence="1">The sequence shown here is derived from an EMBL/GenBank/DDBJ whole genome shotgun (WGS) entry which is preliminary data.</text>
</comment>